<evidence type="ECO:0000313" key="2">
    <source>
        <dbReference type="Proteomes" id="UP000887013"/>
    </source>
</evidence>
<dbReference type="AlphaFoldDB" id="A0A8X6MTB8"/>
<dbReference type="EMBL" id="BMAW01096897">
    <property type="protein sequence ID" value="GFS76897.1"/>
    <property type="molecule type" value="Genomic_DNA"/>
</dbReference>
<organism evidence="1 2">
    <name type="scientific">Nephila pilipes</name>
    <name type="common">Giant wood spider</name>
    <name type="synonym">Nephila maculata</name>
    <dbReference type="NCBI Taxonomy" id="299642"/>
    <lineage>
        <taxon>Eukaryota</taxon>
        <taxon>Metazoa</taxon>
        <taxon>Ecdysozoa</taxon>
        <taxon>Arthropoda</taxon>
        <taxon>Chelicerata</taxon>
        <taxon>Arachnida</taxon>
        <taxon>Araneae</taxon>
        <taxon>Araneomorphae</taxon>
        <taxon>Entelegynae</taxon>
        <taxon>Araneoidea</taxon>
        <taxon>Nephilidae</taxon>
        <taxon>Nephila</taxon>
    </lineage>
</organism>
<gene>
    <name evidence="1" type="ORF">NPIL_98631</name>
</gene>
<comment type="caution">
    <text evidence="1">The sequence shown here is derived from an EMBL/GenBank/DDBJ whole genome shotgun (WGS) entry which is preliminary data.</text>
</comment>
<proteinExistence type="predicted"/>
<dbReference type="OrthoDB" id="6425811at2759"/>
<accession>A0A8X6MTB8</accession>
<reference evidence="1" key="1">
    <citation type="submission" date="2020-08" db="EMBL/GenBank/DDBJ databases">
        <title>Multicomponent nature underlies the extraordinary mechanical properties of spider dragline silk.</title>
        <authorList>
            <person name="Kono N."/>
            <person name="Nakamura H."/>
            <person name="Mori M."/>
            <person name="Yoshida Y."/>
            <person name="Ohtoshi R."/>
            <person name="Malay A.D."/>
            <person name="Moran D.A.P."/>
            <person name="Tomita M."/>
            <person name="Numata K."/>
            <person name="Arakawa K."/>
        </authorList>
    </citation>
    <scope>NUCLEOTIDE SEQUENCE</scope>
</reference>
<keyword evidence="2" id="KW-1185">Reference proteome</keyword>
<protein>
    <submittedName>
        <fullName evidence="1">Uncharacterized protein</fullName>
    </submittedName>
</protein>
<evidence type="ECO:0000313" key="1">
    <source>
        <dbReference type="EMBL" id="GFS76897.1"/>
    </source>
</evidence>
<sequence length="189" mass="22079">MTFVVALNRKGGNLKGQLTKLLSTITDEKIMDIPLLEAQLEILMKVQEKFKFLKEDYYKSASDEEYLTIEASLSEIDQEIQHIDLFTFYQLPFRGSTLTLFCLKPLWATEWSKFKNFPKPFTGNTYLRSPTLIIYFPEVWRSQEVNILELATLKEALDPGRASGMRESIHLVVKWKNRGAKCNWKKYLK</sequence>
<name>A0A8X6MTB8_NEPPI</name>
<dbReference type="Proteomes" id="UP000887013">
    <property type="component" value="Unassembled WGS sequence"/>
</dbReference>